<dbReference type="PANTHER" id="PTHR45432:SF2">
    <property type="entry name" value="CHAPERONE PROTEIN DNAJ 11, CHLOROPLASTIC"/>
    <property type="match status" value="1"/>
</dbReference>
<name>A0AAE1RQD9_9SOLA</name>
<gene>
    <name evidence="2" type="ORF">RND71_024102</name>
</gene>
<dbReference type="Proteomes" id="UP001291623">
    <property type="component" value="Unassembled WGS sequence"/>
</dbReference>
<dbReference type="Gene3D" id="1.10.287.110">
    <property type="entry name" value="DnaJ domain"/>
    <property type="match status" value="1"/>
</dbReference>
<dbReference type="Pfam" id="PF00226">
    <property type="entry name" value="DnaJ"/>
    <property type="match status" value="1"/>
</dbReference>
<proteinExistence type="predicted"/>
<evidence type="ECO:0000313" key="3">
    <source>
        <dbReference type="Proteomes" id="UP001291623"/>
    </source>
</evidence>
<dbReference type="PROSITE" id="PS00636">
    <property type="entry name" value="DNAJ_1"/>
    <property type="match status" value="1"/>
</dbReference>
<protein>
    <recommendedName>
        <fullName evidence="1">J domain-containing protein</fullName>
    </recommendedName>
</protein>
<feature type="domain" description="J" evidence="1">
    <location>
        <begin position="59"/>
        <end position="131"/>
    </location>
</feature>
<evidence type="ECO:0000313" key="2">
    <source>
        <dbReference type="EMBL" id="KAK4355131.1"/>
    </source>
</evidence>
<dbReference type="EMBL" id="JAVYJV010000013">
    <property type="protein sequence ID" value="KAK4355131.1"/>
    <property type="molecule type" value="Genomic_DNA"/>
</dbReference>
<dbReference type="InterPro" id="IPR036869">
    <property type="entry name" value="J_dom_sf"/>
</dbReference>
<dbReference type="InterPro" id="IPR001623">
    <property type="entry name" value="DnaJ_domain"/>
</dbReference>
<accession>A0AAE1RQD9</accession>
<dbReference type="SUPFAM" id="SSF46565">
    <property type="entry name" value="Chaperone J-domain"/>
    <property type="match status" value="1"/>
</dbReference>
<reference evidence="2" key="1">
    <citation type="submission" date="2023-12" db="EMBL/GenBank/DDBJ databases">
        <title>Genome assembly of Anisodus tanguticus.</title>
        <authorList>
            <person name="Wang Y.-J."/>
        </authorList>
    </citation>
    <scope>NUCLEOTIDE SEQUENCE</scope>
    <source>
        <strain evidence="2">KB-2021</strain>
        <tissue evidence="2">Leaf</tissue>
    </source>
</reference>
<evidence type="ECO:0000259" key="1">
    <source>
        <dbReference type="PROSITE" id="PS50076"/>
    </source>
</evidence>
<dbReference type="InterPro" id="IPR018253">
    <property type="entry name" value="DnaJ_domain_CS"/>
</dbReference>
<dbReference type="CDD" id="cd06257">
    <property type="entry name" value="DnaJ"/>
    <property type="match status" value="1"/>
</dbReference>
<organism evidence="2 3">
    <name type="scientific">Anisodus tanguticus</name>
    <dbReference type="NCBI Taxonomy" id="243964"/>
    <lineage>
        <taxon>Eukaryota</taxon>
        <taxon>Viridiplantae</taxon>
        <taxon>Streptophyta</taxon>
        <taxon>Embryophyta</taxon>
        <taxon>Tracheophyta</taxon>
        <taxon>Spermatophyta</taxon>
        <taxon>Magnoliopsida</taxon>
        <taxon>eudicotyledons</taxon>
        <taxon>Gunneridae</taxon>
        <taxon>Pentapetalae</taxon>
        <taxon>asterids</taxon>
        <taxon>lamiids</taxon>
        <taxon>Solanales</taxon>
        <taxon>Solanaceae</taxon>
        <taxon>Solanoideae</taxon>
        <taxon>Hyoscyameae</taxon>
        <taxon>Anisodus</taxon>
    </lineage>
</organism>
<dbReference type="PANTHER" id="PTHR45432">
    <property type="entry name" value="CHAPERONE PROTEIN DNAJ 11, CHLOROPLASTIC-LIKE"/>
    <property type="match status" value="1"/>
</dbReference>
<comment type="caution">
    <text evidence="2">The sequence shown here is derived from an EMBL/GenBank/DDBJ whole genome shotgun (WGS) entry which is preliminary data.</text>
</comment>
<dbReference type="PRINTS" id="PR00625">
    <property type="entry name" value="JDOMAIN"/>
</dbReference>
<keyword evidence="3" id="KW-1185">Reference proteome</keyword>
<dbReference type="SMART" id="SM00271">
    <property type="entry name" value="DnaJ"/>
    <property type="match status" value="1"/>
</dbReference>
<sequence>MVQSLTLISPISFPFSVHKPYYPGAVNRRVSYTGKSRAICAAAVAEASTPVLERRRSVSLYEVLRVNRDASVKEIKAAYRNLAKLYHPDSATMLEESGSSRPDPTRSFIEIHEAYATLSDPSARALYDLKLFSVGGTRRRGFNRTGFYPTRRWETDQCW</sequence>
<dbReference type="PROSITE" id="PS50076">
    <property type="entry name" value="DNAJ_2"/>
    <property type="match status" value="1"/>
</dbReference>
<dbReference type="AlphaFoldDB" id="A0AAE1RQD9"/>